<dbReference type="SUPFAM" id="SSF57756">
    <property type="entry name" value="Retrovirus zinc finger-like domains"/>
    <property type="match status" value="1"/>
</dbReference>
<keyword evidence="2" id="KW-0479">Metal-binding</keyword>
<comment type="caution">
    <text evidence="5">The sequence shown here is derived from an EMBL/GenBank/DDBJ whole genome shotgun (WGS) entry which is preliminary data.</text>
</comment>
<evidence type="ECO:0000256" key="2">
    <source>
        <dbReference type="PROSITE-ProRule" id="PRU00047"/>
    </source>
</evidence>
<dbReference type="GO" id="GO:0003676">
    <property type="term" value="F:nucleic acid binding"/>
    <property type="evidence" value="ECO:0007669"/>
    <property type="project" value="InterPro"/>
</dbReference>
<feature type="non-terminal residue" evidence="5">
    <location>
        <position position="1"/>
    </location>
</feature>
<dbReference type="Pfam" id="PF00098">
    <property type="entry name" value="zf-CCHC"/>
    <property type="match status" value="1"/>
</dbReference>
<evidence type="ECO:0000313" key="5">
    <source>
        <dbReference type="EMBL" id="KAJ3831795.1"/>
    </source>
</evidence>
<reference evidence="5" key="1">
    <citation type="submission" date="2022-08" db="EMBL/GenBank/DDBJ databases">
        <authorList>
            <consortium name="DOE Joint Genome Institute"/>
            <person name="Min B."/>
            <person name="Riley R."/>
            <person name="Sierra-Patev S."/>
            <person name="Naranjo-Ortiz M."/>
            <person name="Looney B."/>
            <person name="Konkel Z."/>
            <person name="Slot J.C."/>
            <person name="Sakamoto Y."/>
            <person name="Steenwyk J.L."/>
            <person name="Rokas A."/>
            <person name="Carro J."/>
            <person name="Camarero S."/>
            <person name="Ferreira P."/>
            <person name="Molpeceres G."/>
            <person name="Ruiz-Duenas F.J."/>
            <person name="Serrano A."/>
            <person name="Henrissat B."/>
            <person name="Drula E."/>
            <person name="Hughes K.W."/>
            <person name="Mata J.L."/>
            <person name="Ishikawa N.K."/>
            <person name="Vargas-Isla R."/>
            <person name="Ushijima S."/>
            <person name="Smith C.A."/>
            <person name="Ahrendt S."/>
            <person name="Andreopoulos W."/>
            <person name="He G."/>
            <person name="Labutti K."/>
            <person name="Lipzen A."/>
            <person name="Ng V."/>
            <person name="Sandor L."/>
            <person name="Barry K."/>
            <person name="Martinez A.T."/>
            <person name="Xiao Y."/>
            <person name="Gibbons J.G."/>
            <person name="Terashima K."/>
            <person name="Hibbett D.S."/>
            <person name="Grigoriev I.V."/>
        </authorList>
    </citation>
    <scope>NUCLEOTIDE SEQUENCE</scope>
    <source>
        <strain evidence="5">TFB9207</strain>
    </source>
</reference>
<evidence type="ECO:0000256" key="1">
    <source>
        <dbReference type="ARBA" id="ARBA00022664"/>
    </source>
</evidence>
<dbReference type="AlphaFoldDB" id="A0AA38U566"/>
<dbReference type="Proteomes" id="UP001163846">
    <property type="component" value="Unassembled WGS sequence"/>
</dbReference>
<name>A0AA38U566_9AGAR</name>
<sequence length="121" mass="13330">STLASRLESIEKQILASANAVRFPEKKCRNCQRSGHVAEDCFRKGGGKEGQYPSWWKGKRDTHGAPSPRPVANVVSTPEVGELTQHYGLAVSYPGESPGDIFADTGASDHFFRDRNDFISY</sequence>
<keyword evidence="6" id="KW-1185">Reference proteome</keyword>
<gene>
    <name evidence="5" type="ORF">F5878DRAFT_519981</name>
</gene>
<keyword evidence="2" id="KW-0862">Zinc</keyword>
<dbReference type="InterPro" id="IPR001878">
    <property type="entry name" value="Znf_CCHC"/>
</dbReference>
<evidence type="ECO:0000313" key="6">
    <source>
        <dbReference type="Proteomes" id="UP001163846"/>
    </source>
</evidence>
<dbReference type="GO" id="GO:0008270">
    <property type="term" value="F:zinc ion binding"/>
    <property type="evidence" value="ECO:0007669"/>
    <property type="project" value="UniProtKB-KW"/>
</dbReference>
<feature type="non-terminal residue" evidence="5">
    <location>
        <position position="121"/>
    </location>
</feature>
<dbReference type="EMBL" id="MU807233">
    <property type="protein sequence ID" value="KAJ3831795.1"/>
    <property type="molecule type" value="Genomic_DNA"/>
</dbReference>
<organism evidence="5 6">
    <name type="scientific">Lentinula raphanica</name>
    <dbReference type="NCBI Taxonomy" id="153919"/>
    <lineage>
        <taxon>Eukaryota</taxon>
        <taxon>Fungi</taxon>
        <taxon>Dikarya</taxon>
        <taxon>Basidiomycota</taxon>
        <taxon>Agaricomycotina</taxon>
        <taxon>Agaricomycetes</taxon>
        <taxon>Agaricomycetidae</taxon>
        <taxon>Agaricales</taxon>
        <taxon>Marasmiineae</taxon>
        <taxon>Omphalotaceae</taxon>
        <taxon>Lentinula</taxon>
    </lineage>
</organism>
<dbReference type="PROSITE" id="PS50158">
    <property type="entry name" value="ZF_CCHC"/>
    <property type="match status" value="1"/>
</dbReference>
<proteinExistence type="predicted"/>
<accession>A0AA38U566</accession>
<evidence type="ECO:0000259" key="4">
    <source>
        <dbReference type="PROSITE" id="PS50158"/>
    </source>
</evidence>
<evidence type="ECO:0000256" key="3">
    <source>
        <dbReference type="SAM" id="MobiDB-lite"/>
    </source>
</evidence>
<feature type="region of interest" description="Disordered" evidence="3">
    <location>
        <begin position="46"/>
        <end position="73"/>
    </location>
</feature>
<keyword evidence="1" id="KW-0507">mRNA processing</keyword>
<protein>
    <recommendedName>
        <fullName evidence="4">CCHC-type domain-containing protein</fullName>
    </recommendedName>
</protein>
<dbReference type="InterPro" id="IPR036875">
    <property type="entry name" value="Znf_CCHC_sf"/>
</dbReference>
<feature type="domain" description="CCHC-type" evidence="4">
    <location>
        <begin position="27"/>
        <end position="41"/>
    </location>
</feature>
<dbReference type="GO" id="GO:0006397">
    <property type="term" value="P:mRNA processing"/>
    <property type="evidence" value="ECO:0007669"/>
    <property type="project" value="UniProtKB-KW"/>
</dbReference>
<keyword evidence="2" id="KW-0863">Zinc-finger</keyword>